<dbReference type="InterPro" id="IPR010809">
    <property type="entry name" value="FliD_C"/>
</dbReference>
<dbReference type="AlphaFoldDB" id="A0A0A1YJU9"/>
<dbReference type="InterPro" id="IPR040026">
    <property type="entry name" value="FliD"/>
</dbReference>
<dbReference type="Proteomes" id="UP000030063">
    <property type="component" value="Unassembled WGS sequence"/>
</dbReference>
<evidence type="ECO:0000256" key="5">
    <source>
        <dbReference type="RuleBase" id="RU362066"/>
    </source>
</evidence>
<dbReference type="eggNOG" id="COG1345">
    <property type="taxonomic scope" value="Bacteria"/>
</dbReference>
<gene>
    <name evidence="8" type="ORF">TMS3_0111880</name>
</gene>
<protein>
    <recommendedName>
        <fullName evidence="5">Flagellar hook-associated protein 2</fullName>
        <shortName evidence="5">HAP2</shortName>
    </recommendedName>
    <alternativeName>
        <fullName evidence="5">Flagellar cap protein</fullName>
    </alternativeName>
</protein>
<dbReference type="InterPro" id="IPR010810">
    <property type="entry name" value="Flagellin_hook_IN_motif"/>
</dbReference>
<evidence type="ECO:0000313" key="9">
    <source>
        <dbReference type="Proteomes" id="UP000030063"/>
    </source>
</evidence>
<dbReference type="PANTHER" id="PTHR30288">
    <property type="entry name" value="FLAGELLAR CAP/ASSEMBLY PROTEIN FLID"/>
    <property type="match status" value="1"/>
</dbReference>
<dbReference type="STRING" id="1395571.TMS3_0111880"/>
<dbReference type="InterPro" id="IPR003481">
    <property type="entry name" value="FliD_N"/>
</dbReference>
<comment type="caution">
    <text evidence="8">The sequence shown here is derived from an EMBL/GenBank/DDBJ whole genome shotgun (WGS) entry which is preliminary data.</text>
</comment>
<evidence type="ECO:0000313" key="8">
    <source>
        <dbReference type="EMBL" id="KFX70185.1"/>
    </source>
</evidence>
<keyword evidence="5" id="KW-0964">Secreted</keyword>
<dbReference type="GO" id="GO:0009421">
    <property type="term" value="C:bacterial-type flagellum filament cap"/>
    <property type="evidence" value="ECO:0007669"/>
    <property type="project" value="InterPro"/>
</dbReference>
<comment type="similarity">
    <text evidence="1 5">Belongs to the FliD family.</text>
</comment>
<keyword evidence="4 5" id="KW-0975">Bacterial flagellum</keyword>
<comment type="subunit">
    <text evidence="2 5">Homopentamer.</text>
</comment>
<organism evidence="8 9">
    <name type="scientific">Pseudomonas taeanensis MS-3</name>
    <dbReference type="NCBI Taxonomy" id="1395571"/>
    <lineage>
        <taxon>Bacteria</taxon>
        <taxon>Pseudomonadati</taxon>
        <taxon>Pseudomonadota</taxon>
        <taxon>Gammaproteobacteria</taxon>
        <taxon>Pseudomonadales</taxon>
        <taxon>Pseudomonadaceae</taxon>
        <taxon>Pseudomonas</taxon>
    </lineage>
</organism>
<keyword evidence="9" id="KW-1185">Reference proteome</keyword>
<sequence length="473" mass="48543">MASVIGGITGVNSGLPITDMVTAIVNAEKAPKEAQLARLEKSTTTKFSALGELKGALSAFQTAMKNLNSVTLFEARTAVSSNTSALTASASKTATSGTYKIEVQSLATASKVATAAVASGFASDASEQTLTVKLGAGDTGTAVTIAAGSDLASTRDQLNAALKDKGISATIVNNPVSGESRLVFSATETGAGKDVIVAGTGNLSALDVDGSIALSAGNASSAGYIVQAANAEFTVDGLPLSNATNKVSGAIADVDFELLAKTEVDKPITLTVGQDSTGVKASIKSFVDAYNKLIATSNKLTSVTKVGEDGTPLVGGLVGDSSVRNLLSAVRNELVNPSGHDGVRVLADLGITTQNDGTLKIDDTKLSSALQDNFDAVGAFFTGDTGLMSRMDKRIDGFIQTGGILEQRMKALESTRSDIKAQTESLDRRVEQMQARLLSQFNAMDALVGQLNSTSEQLSQVFANLPGVVKKDS</sequence>
<comment type="function">
    <text evidence="5">Required for morphogenesis and for the elongation of the flagellar filament by facilitating polymerization of the flagellin monomers at the tip of growing filament. Forms a capping structure, which prevents flagellin subunits (transported through the central channel of the flagellum) from leaking out without polymerization at the distal end.</text>
</comment>
<feature type="coiled-coil region" evidence="5">
    <location>
        <begin position="409"/>
        <end position="436"/>
    </location>
</feature>
<dbReference type="GO" id="GO:0009424">
    <property type="term" value="C:bacterial-type flagellum hook"/>
    <property type="evidence" value="ECO:0007669"/>
    <property type="project" value="UniProtKB-UniRule"/>
</dbReference>
<dbReference type="EMBL" id="AWSQ01000002">
    <property type="protein sequence ID" value="KFX70185.1"/>
    <property type="molecule type" value="Genomic_DNA"/>
</dbReference>
<keyword evidence="3 5" id="KW-0175">Coiled coil</keyword>
<dbReference type="Pfam" id="PF07195">
    <property type="entry name" value="FliD_C"/>
    <property type="match status" value="1"/>
</dbReference>
<dbReference type="OrthoDB" id="9810816at2"/>
<dbReference type="GO" id="GO:0007155">
    <property type="term" value="P:cell adhesion"/>
    <property type="evidence" value="ECO:0007669"/>
    <property type="project" value="InterPro"/>
</dbReference>
<reference evidence="8 9" key="1">
    <citation type="journal article" date="2014" name="Genome Announc.">
        <title>Draft Genome Sequence of Petroleum Oil-Degrading Marine Bacterium Pseudomonas taeanensis Strain MS-3, Isolated from a Crude Oil-Contaminated Seashore.</title>
        <authorList>
            <person name="Lee S.Y."/>
            <person name="Kim S.H."/>
            <person name="Lee D.G."/>
            <person name="Shin S."/>
            <person name="Yun S.H."/>
            <person name="Choi C.W."/>
            <person name="Chung Y.H."/>
            <person name="Choi J.S."/>
            <person name="Kahng H.Y."/>
            <person name="Kim S.I."/>
        </authorList>
    </citation>
    <scope>NUCLEOTIDE SEQUENCE [LARGE SCALE GENOMIC DNA]</scope>
    <source>
        <strain evidence="8 9">MS-3</strain>
    </source>
</reference>
<keyword evidence="8" id="KW-0282">Flagellum</keyword>
<dbReference type="PANTHER" id="PTHR30288:SF0">
    <property type="entry name" value="FLAGELLAR HOOK-ASSOCIATED PROTEIN 2"/>
    <property type="match status" value="1"/>
</dbReference>
<name>A0A0A1YJU9_9PSED</name>
<dbReference type="GO" id="GO:0071973">
    <property type="term" value="P:bacterial-type flagellum-dependent cell motility"/>
    <property type="evidence" value="ECO:0007669"/>
    <property type="project" value="TreeGrafter"/>
</dbReference>
<feature type="domain" description="Flagellar hook-associated protein 2 C-terminal" evidence="7">
    <location>
        <begin position="228"/>
        <end position="453"/>
    </location>
</feature>
<dbReference type="RefSeq" id="WP_025165441.1">
    <property type="nucleotide sequence ID" value="NZ_AWSQ01000002.1"/>
</dbReference>
<evidence type="ECO:0000256" key="2">
    <source>
        <dbReference type="ARBA" id="ARBA00011255"/>
    </source>
</evidence>
<evidence type="ECO:0000259" key="7">
    <source>
        <dbReference type="Pfam" id="PF07195"/>
    </source>
</evidence>
<evidence type="ECO:0000256" key="3">
    <source>
        <dbReference type="ARBA" id="ARBA00023054"/>
    </source>
</evidence>
<evidence type="ECO:0000259" key="6">
    <source>
        <dbReference type="Pfam" id="PF02465"/>
    </source>
</evidence>
<dbReference type="Pfam" id="PF07196">
    <property type="entry name" value="Flagellin_IN"/>
    <property type="match status" value="1"/>
</dbReference>
<feature type="domain" description="Flagellar hook-associated protein 2 N-terminal" evidence="6">
    <location>
        <begin position="13"/>
        <end position="109"/>
    </location>
</feature>
<accession>A0A0A1YJU9</accession>
<comment type="subcellular location">
    <subcellularLocation>
        <location evidence="5">Secreted</location>
    </subcellularLocation>
    <subcellularLocation>
        <location evidence="5">Bacterial flagellum</location>
    </subcellularLocation>
</comment>
<evidence type="ECO:0000256" key="4">
    <source>
        <dbReference type="ARBA" id="ARBA00023143"/>
    </source>
</evidence>
<dbReference type="GO" id="GO:0005576">
    <property type="term" value="C:extracellular region"/>
    <property type="evidence" value="ECO:0007669"/>
    <property type="project" value="UniProtKB-SubCell"/>
</dbReference>
<keyword evidence="8" id="KW-0966">Cell projection</keyword>
<dbReference type="Pfam" id="PF02465">
    <property type="entry name" value="FliD_N"/>
    <property type="match status" value="1"/>
</dbReference>
<keyword evidence="8" id="KW-0969">Cilium</keyword>
<evidence type="ECO:0000256" key="1">
    <source>
        <dbReference type="ARBA" id="ARBA00009764"/>
    </source>
</evidence>
<proteinExistence type="inferred from homology"/>